<evidence type="ECO:0000259" key="1">
    <source>
        <dbReference type="Pfam" id="PF05099"/>
    </source>
</evidence>
<keyword evidence="3" id="KW-1185">Reference proteome</keyword>
<gene>
    <name evidence="2" type="ORF">LBV24_12865</name>
</gene>
<evidence type="ECO:0000313" key="3">
    <source>
        <dbReference type="Proteomes" id="UP001198402"/>
    </source>
</evidence>
<proteinExistence type="predicted"/>
<comment type="caution">
    <text evidence="2">The sequence shown here is derived from an EMBL/GenBank/DDBJ whole genome shotgun (WGS) entry which is preliminary data.</text>
</comment>
<protein>
    <submittedName>
        <fullName evidence="2">TerB family tellurite resistance protein</fullName>
    </submittedName>
</protein>
<organism evidence="2 3">
    <name type="scientific">Winogradskyella vincentii</name>
    <dbReference type="NCBI Taxonomy" id="2877122"/>
    <lineage>
        <taxon>Bacteria</taxon>
        <taxon>Pseudomonadati</taxon>
        <taxon>Bacteroidota</taxon>
        <taxon>Flavobacteriia</taxon>
        <taxon>Flavobacteriales</taxon>
        <taxon>Flavobacteriaceae</taxon>
        <taxon>Winogradskyella</taxon>
    </lineage>
</organism>
<accession>A0ABS7Y2E8</accession>
<dbReference type="InterPro" id="IPR029024">
    <property type="entry name" value="TerB-like"/>
</dbReference>
<evidence type="ECO:0000313" key="2">
    <source>
        <dbReference type="EMBL" id="MCA0154114.1"/>
    </source>
</evidence>
<name>A0ABS7Y2E8_9FLAO</name>
<dbReference type="InterPro" id="IPR007791">
    <property type="entry name" value="DjlA_N"/>
</dbReference>
<dbReference type="Pfam" id="PF05099">
    <property type="entry name" value="TerB"/>
    <property type="match status" value="1"/>
</dbReference>
<dbReference type="Proteomes" id="UP001198402">
    <property type="component" value="Unassembled WGS sequence"/>
</dbReference>
<feature type="domain" description="Co-chaperone DjlA N-terminal" evidence="1">
    <location>
        <begin position="11"/>
        <end position="114"/>
    </location>
</feature>
<sequence length="122" mass="14211">MKSEFYKNIGSLFYAIAKADGNLTFEEYTELSRCLERDWFHVGDKNLEVIKKQFNDLQSENKSADICFKSFVGYLNNNPDLFEKNIRSKILKTANDIAYAFSKINKAELTYVAKLDLEFKKI</sequence>
<reference evidence="3" key="1">
    <citation type="submission" date="2023-07" db="EMBL/GenBank/DDBJ databases">
        <authorList>
            <person name="Yue Y."/>
        </authorList>
    </citation>
    <scope>NUCLEOTIDE SEQUENCE [LARGE SCALE GENOMIC DNA]</scope>
    <source>
        <strain evidence="3">2Y89</strain>
    </source>
</reference>
<dbReference type="SUPFAM" id="SSF158682">
    <property type="entry name" value="TerB-like"/>
    <property type="match status" value="1"/>
</dbReference>
<dbReference type="Gene3D" id="1.10.3680.10">
    <property type="entry name" value="TerB-like"/>
    <property type="match status" value="1"/>
</dbReference>
<dbReference type="RefSeq" id="WP_224479063.1">
    <property type="nucleotide sequence ID" value="NZ_JAIUJS010000008.1"/>
</dbReference>
<dbReference type="EMBL" id="JAIUJS010000008">
    <property type="protein sequence ID" value="MCA0154114.1"/>
    <property type="molecule type" value="Genomic_DNA"/>
</dbReference>
<dbReference type="CDD" id="cd07177">
    <property type="entry name" value="terB_like"/>
    <property type="match status" value="1"/>
</dbReference>